<proteinExistence type="predicted"/>
<keyword evidence="5 8" id="KW-0472">Membrane</keyword>
<evidence type="ECO:0000313" key="11">
    <source>
        <dbReference type="EMBL" id="AKQ22508.1"/>
    </source>
</evidence>
<dbReference type="SMART" id="SM00970">
    <property type="entry name" value="s48_45"/>
    <property type="match status" value="2"/>
</dbReference>
<keyword evidence="8" id="KW-1133">Transmembrane helix</keyword>
<sequence length="477" mass="55202">SKRRVIFFLYSWCVCGLFLFLIMLSFFGKSRFFLFSFYCLFYFVLVIKSSLGKNEYVSPDELNIKTSGFLGYKCDFSTEGIHNLEPDIVERRSVICSINSYFIYDKIKLIIPKQDDPKSKFKLLPENCFAKVYSDIEGHQEIPIEKTGLVEYTLEENDTNKDYDERIIQISPFNNKDVEFYCICDNTEQVISHIDGRSALVHVHVLKYPHNIISVNLTDKMYPYLPGTYNKNSFVDYKLEVGLKEGELLVLACKQIDNKCFQKNDESKNGDLYKTNKIIYHKDFTLFKAPIYVKSNDSTAECKCKINETDIYTITVKPDYDEKVIHGCNFSNDLSIRTFTNNMNLLKYNENTDINCNVEIVQPFYDHLIGISCPGTIIPDCFFQIYKPPTNELKSSEITYLDSQLNIGNIEYYEDIHGNNEVRIFSIVGAIPQSASFTCMCKMDKITGFMNVKIGSACYAFLSKLLIIFIPLLFMWL</sequence>
<feature type="non-terminal residue" evidence="11">
    <location>
        <position position="477"/>
    </location>
</feature>
<keyword evidence="7" id="KW-0325">Glycoprotein</keyword>
<dbReference type="AlphaFoldDB" id="A0A0K0PCT1"/>
<evidence type="ECO:0000313" key="10">
    <source>
        <dbReference type="EMBL" id="AKQ22491.1"/>
    </source>
</evidence>
<evidence type="ECO:0000256" key="2">
    <source>
        <dbReference type="ARBA" id="ARBA00004241"/>
    </source>
</evidence>
<evidence type="ECO:0000256" key="5">
    <source>
        <dbReference type="ARBA" id="ARBA00023136"/>
    </source>
</evidence>
<accession>A0A0K0PCT1</accession>
<dbReference type="EMBL" id="KP849662">
    <property type="protein sequence ID" value="AKQ22491.1"/>
    <property type="molecule type" value="Genomic_DNA"/>
</dbReference>
<dbReference type="InterPro" id="IPR038160">
    <property type="entry name" value="6_CYS_dom_sf"/>
</dbReference>
<feature type="transmembrane region" description="Helical" evidence="8">
    <location>
        <begin position="452"/>
        <end position="476"/>
    </location>
</feature>
<gene>
    <name evidence="11" type="primary">45</name>
    <name evidence="11" type="synonym">p48</name>
</gene>
<dbReference type="Pfam" id="PF07422">
    <property type="entry name" value="s48_45"/>
    <property type="match status" value="2"/>
</dbReference>
<dbReference type="PROSITE" id="PS51701">
    <property type="entry name" value="6_CYS"/>
    <property type="match status" value="2"/>
</dbReference>
<comment type="subcellular location">
    <subcellularLocation>
        <location evidence="1">Cell membrane</location>
    </subcellularLocation>
    <subcellularLocation>
        <location evidence="2">Cell surface</location>
    </subcellularLocation>
</comment>
<evidence type="ECO:0000259" key="9">
    <source>
        <dbReference type="PROSITE" id="PS51701"/>
    </source>
</evidence>
<evidence type="ECO:0000256" key="4">
    <source>
        <dbReference type="ARBA" id="ARBA00022729"/>
    </source>
</evidence>
<keyword evidence="8" id="KW-0812">Transmembrane</keyword>
<feature type="transmembrane region" description="Helical" evidence="8">
    <location>
        <begin position="32"/>
        <end position="51"/>
    </location>
</feature>
<dbReference type="GO" id="GO:0005886">
    <property type="term" value="C:plasma membrane"/>
    <property type="evidence" value="ECO:0007669"/>
    <property type="project" value="UniProtKB-SubCell"/>
</dbReference>
<evidence type="ECO:0000256" key="8">
    <source>
        <dbReference type="SAM" id="Phobius"/>
    </source>
</evidence>
<dbReference type="GO" id="GO:0009986">
    <property type="term" value="C:cell surface"/>
    <property type="evidence" value="ECO:0007669"/>
    <property type="project" value="UniProtKB-SubCell"/>
</dbReference>
<dbReference type="Gene3D" id="2.60.40.2860">
    <property type="match status" value="2"/>
</dbReference>
<dbReference type="EMBL" id="KP849679">
    <property type="protein sequence ID" value="AKQ22508.1"/>
    <property type="molecule type" value="Genomic_DNA"/>
</dbReference>
<name>A0A0K0PCT1_PLACU</name>
<feature type="transmembrane region" description="Helical" evidence="8">
    <location>
        <begin position="7"/>
        <end position="26"/>
    </location>
</feature>
<evidence type="ECO:0000256" key="3">
    <source>
        <dbReference type="ARBA" id="ARBA00022475"/>
    </source>
</evidence>
<keyword evidence="3" id="KW-1003">Cell membrane</keyword>
<feature type="domain" description="6-Cys" evidence="9">
    <location>
        <begin position="70"/>
        <end position="208"/>
    </location>
</feature>
<feature type="domain" description="6-Cys" evidence="9">
    <location>
        <begin position="324"/>
        <end position="464"/>
    </location>
</feature>
<dbReference type="InterPro" id="IPR010884">
    <property type="entry name" value="6_CYS_dom"/>
</dbReference>
<keyword evidence="4" id="KW-0732">Signal</keyword>
<organism evidence="11">
    <name type="scientific">Plasmodium chabaudi chabaudi</name>
    <dbReference type="NCBI Taxonomy" id="31271"/>
    <lineage>
        <taxon>Eukaryota</taxon>
        <taxon>Sar</taxon>
        <taxon>Alveolata</taxon>
        <taxon>Apicomplexa</taxon>
        <taxon>Aconoidasida</taxon>
        <taxon>Haemosporida</taxon>
        <taxon>Plasmodiidae</taxon>
        <taxon>Plasmodium</taxon>
        <taxon>Plasmodium (Vinckeia)</taxon>
    </lineage>
</organism>
<evidence type="ECO:0000256" key="1">
    <source>
        <dbReference type="ARBA" id="ARBA00004236"/>
    </source>
</evidence>
<protein>
    <submittedName>
        <fullName evidence="11">p48/45</fullName>
    </submittedName>
</protein>
<evidence type="ECO:0000256" key="7">
    <source>
        <dbReference type="ARBA" id="ARBA00023180"/>
    </source>
</evidence>
<feature type="non-terminal residue" evidence="11">
    <location>
        <position position="1"/>
    </location>
</feature>
<reference evidence="11" key="1">
    <citation type="journal article" date="2015" name="Proc. R. Soc. B">
        <title>Hybridization and pre-zygotic reproductive barriers in Plasmodium.</title>
        <authorList>
            <person name="Ramiro R.S."/>
            <person name="Khan S.M."/>
            <person name="Franke-Fayard B."/>
            <person name="Janse C.J."/>
            <person name="Obbard D.J."/>
            <person name="Reece S.E."/>
        </authorList>
    </citation>
    <scope>NUCLEOTIDE SEQUENCE</scope>
    <source>
        <strain evidence="10">ER</strain>
        <strain evidence="11">V52</strain>
    </source>
</reference>
<evidence type="ECO:0000256" key="6">
    <source>
        <dbReference type="ARBA" id="ARBA00023157"/>
    </source>
</evidence>
<keyword evidence="6" id="KW-1015">Disulfide bond</keyword>